<evidence type="ECO:0000313" key="3">
    <source>
        <dbReference type="Proteomes" id="UP000545037"/>
    </source>
</evidence>
<accession>A0A7W9CIC3</accession>
<evidence type="ECO:0000313" key="2">
    <source>
        <dbReference type="EMBL" id="MBB5746167.1"/>
    </source>
</evidence>
<feature type="transmembrane region" description="Helical" evidence="1">
    <location>
        <begin position="86"/>
        <end position="106"/>
    </location>
</feature>
<name>A0A7W9CIC3_9CAUL</name>
<keyword evidence="1" id="KW-1133">Transmembrane helix</keyword>
<dbReference type="AlphaFoldDB" id="A0A7W9CIC3"/>
<feature type="transmembrane region" description="Helical" evidence="1">
    <location>
        <begin position="37"/>
        <end position="55"/>
    </location>
</feature>
<protein>
    <submittedName>
        <fullName evidence="2">Uncharacterized protein</fullName>
    </submittedName>
</protein>
<reference evidence="2 3" key="1">
    <citation type="submission" date="2020-08" db="EMBL/GenBank/DDBJ databases">
        <title>Genomic Encyclopedia of Type Strains, Phase IV (KMG-IV): sequencing the most valuable type-strain genomes for metagenomic binning, comparative biology and taxonomic classification.</title>
        <authorList>
            <person name="Goeker M."/>
        </authorList>
    </citation>
    <scope>NUCLEOTIDE SEQUENCE [LARGE SCALE GENOMIC DNA]</scope>
    <source>
        <strain evidence="2 3">DSM 4737</strain>
    </source>
</reference>
<dbReference type="EMBL" id="JACHOR010000003">
    <property type="protein sequence ID" value="MBB5746167.1"/>
    <property type="molecule type" value="Genomic_DNA"/>
</dbReference>
<keyword evidence="1" id="KW-0472">Membrane</keyword>
<keyword evidence="1" id="KW-0812">Transmembrane</keyword>
<feature type="transmembrane region" description="Helical" evidence="1">
    <location>
        <begin position="118"/>
        <end position="136"/>
    </location>
</feature>
<proteinExistence type="predicted"/>
<organism evidence="2 3">
    <name type="scientific">Brevundimonas variabilis</name>
    <dbReference type="NCBI Taxonomy" id="74312"/>
    <lineage>
        <taxon>Bacteria</taxon>
        <taxon>Pseudomonadati</taxon>
        <taxon>Pseudomonadota</taxon>
        <taxon>Alphaproteobacteria</taxon>
        <taxon>Caulobacterales</taxon>
        <taxon>Caulobacteraceae</taxon>
        <taxon>Brevundimonas</taxon>
    </lineage>
</organism>
<sequence length="147" mass="16379">MLEWLKGIEELHQIVAYLAAGGLCLCAMVFGSIRERIVAVIVLLDALSTIAFIGYLHGWGMVWAISSKTLVLFVSYAALSWRWPHIWLIAMTSLQFIDLLLVMAVFVDRSILISANGLLRNVVGWLMLLTFAVAIVQTTRARLMKTG</sequence>
<dbReference type="Proteomes" id="UP000545037">
    <property type="component" value="Unassembled WGS sequence"/>
</dbReference>
<evidence type="ECO:0000256" key="1">
    <source>
        <dbReference type="SAM" id="Phobius"/>
    </source>
</evidence>
<comment type="caution">
    <text evidence="2">The sequence shown here is derived from an EMBL/GenBank/DDBJ whole genome shotgun (WGS) entry which is preliminary data.</text>
</comment>
<dbReference type="RefSeq" id="WP_183213169.1">
    <property type="nucleotide sequence ID" value="NZ_JACHOR010000003.1"/>
</dbReference>
<gene>
    <name evidence="2" type="ORF">GGR13_001771</name>
</gene>
<keyword evidence="3" id="KW-1185">Reference proteome</keyword>
<feature type="transmembrane region" description="Helical" evidence="1">
    <location>
        <begin position="12"/>
        <end position="30"/>
    </location>
</feature>